<organism evidence="2 3">
    <name type="scientific">Araneus ventricosus</name>
    <name type="common">Orbweaver spider</name>
    <name type="synonym">Epeira ventricosa</name>
    <dbReference type="NCBI Taxonomy" id="182803"/>
    <lineage>
        <taxon>Eukaryota</taxon>
        <taxon>Metazoa</taxon>
        <taxon>Ecdysozoa</taxon>
        <taxon>Arthropoda</taxon>
        <taxon>Chelicerata</taxon>
        <taxon>Arachnida</taxon>
        <taxon>Araneae</taxon>
        <taxon>Araneomorphae</taxon>
        <taxon>Entelegynae</taxon>
        <taxon>Araneoidea</taxon>
        <taxon>Araneidae</taxon>
        <taxon>Araneus</taxon>
    </lineage>
</organism>
<proteinExistence type="predicted"/>
<evidence type="ECO:0000256" key="1">
    <source>
        <dbReference type="SAM" id="MobiDB-lite"/>
    </source>
</evidence>
<evidence type="ECO:0000313" key="3">
    <source>
        <dbReference type="Proteomes" id="UP000499080"/>
    </source>
</evidence>
<reference evidence="2 3" key="1">
    <citation type="journal article" date="2019" name="Sci. Rep.">
        <title>Orb-weaving spider Araneus ventricosus genome elucidates the spidroin gene catalogue.</title>
        <authorList>
            <person name="Kono N."/>
            <person name="Nakamura H."/>
            <person name="Ohtoshi R."/>
            <person name="Moran D.A.P."/>
            <person name="Shinohara A."/>
            <person name="Yoshida Y."/>
            <person name="Fujiwara M."/>
            <person name="Mori M."/>
            <person name="Tomita M."/>
            <person name="Arakawa K."/>
        </authorList>
    </citation>
    <scope>NUCLEOTIDE SEQUENCE [LARGE SCALE GENOMIC DNA]</scope>
</reference>
<name>A0A4Y2BXU7_ARAVE</name>
<dbReference type="AlphaFoldDB" id="A0A4Y2BXU7"/>
<comment type="caution">
    <text evidence="2">The sequence shown here is derived from an EMBL/GenBank/DDBJ whole genome shotgun (WGS) entry which is preliminary data.</text>
</comment>
<keyword evidence="3" id="KW-1185">Reference proteome</keyword>
<gene>
    <name evidence="2" type="ORF">AVEN_129163_1</name>
</gene>
<protein>
    <submittedName>
        <fullName evidence="2">Uncharacterized protein</fullName>
    </submittedName>
</protein>
<dbReference type="EMBL" id="BGPR01236904">
    <property type="protein sequence ID" value="GBL95974.1"/>
    <property type="molecule type" value="Genomic_DNA"/>
</dbReference>
<dbReference type="Proteomes" id="UP000499080">
    <property type="component" value="Unassembled WGS sequence"/>
</dbReference>
<evidence type="ECO:0000313" key="2">
    <source>
        <dbReference type="EMBL" id="GBL95974.1"/>
    </source>
</evidence>
<accession>A0A4Y2BXU7</accession>
<sequence length="55" mass="6187">MSRQAPKLSVAMSTDWSSKRDPASNACRTDFHPFLEKIMSRQAPKLSVAMSTDWS</sequence>
<feature type="region of interest" description="Disordered" evidence="1">
    <location>
        <begin position="1"/>
        <end position="26"/>
    </location>
</feature>
<feature type="non-terminal residue" evidence="2">
    <location>
        <position position="55"/>
    </location>
</feature>